<reference evidence="2" key="1">
    <citation type="journal article" date="2014" name="Int. J. Syst. Evol. Microbiol.">
        <title>Complete genome sequence of Corynebacterium casei LMG S-19264T (=DSM 44701T), isolated from a smear-ripened cheese.</title>
        <authorList>
            <consortium name="US DOE Joint Genome Institute (JGI-PGF)"/>
            <person name="Walter F."/>
            <person name="Albersmeier A."/>
            <person name="Kalinowski J."/>
            <person name="Ruckert C."/>
        </authorList>
    </citation>
    <scope>NUCLEOTIDE SEQUENCE</scope>
    <source>
        <strain evidence="2">CGMCC 1.12785</strain>
    </source>
</reference>
<evidence type="ECO:0000313" key="2">
    <source>
        <dbReference type="EMBL" id="GGA21397.1"/>
    </source>
</evidence>
<name>A0A8J2TZR1_9MICO</name>
<comment type="caution">
    <text evidence="2">The sequence shown here is derived from an EMBL/GenBank/DDBJ whole genome shotgun (WGS) entry which is preliminary data.</text>
</comment>
<keyword evidence="3" id="KW-1185">Reference proteome</keyword>
<keyword evidence="1" id="KW-0472">Membrane</keyword>
<dbReference type="EMBL" id="BMFY01000011">
    <property type="protein sequence ID" value="GGA21397.1"/>
    <property type="molecule type" value="Genomic_DNA"/>
</dbReference>
<proteinExistence type="predicted"/>
<reference evidence="2" key="2">
    <citation type="submission" date="2020-09" db="EMBL/GenBank/DDBJ databases">
        <authorList>
            <person name="Sun Q."/>
            <person name="Zhou Y."/>
        </authorList>
    </citation>
    <scope>NUCLEOTIDE SEQUENCE</scope>
    <source>
        <strain evidence="2">CGMCC 1.12785</strain>
    </source>
</reference>
<evidence type="ECO:0000256" key="1">
    <source>
        <dbReference type="SAM" id="Phobius"/>
    </source>
</evidence>
<keyword evidence="1" id="KW-1133">Transmembrane helix</keyword>
<accession>A0A8J2TZR1</accession>
<dbReference type="Proteomes" id="UP000616114">
    <property type="component" value="Unassembled WGS sequence"/>
</dbReference>
<dbReference type="AlphaFoldDB" id="A0A8J2TZR1"/>
<gene>
    <name evidence="2" type="ORF">GCM10011333_25660</name>
</gene>
<evidence type="ECO:0000313" key="3">
    <source>
        <dbReference type="Proteomes" id="UP000616114"/>
    </source>
</evidence>
<sequence>MARVLFWVAAGIAVLAFTGYAVFVPSITQCSPGRIDVVGIIGLALGLVGVLIAVSRGGEWGWGIREP</sequence>
<feature type="transmembrane region" description="Helical" evidence="1">
    <location>
        <begin position="37"/>
        <end position="55"/>
    </location>
</feature>
<keyword evidence="1" id="KW-0812">Transmembrane</keyword>
<organism evidence="2 3">
    <name type="scientific">Sediminivirga luteola</name>
    <dbReference type="NCBI Taxonomy" id="1774748"/>
    <lineage>
        <taxon>Bacteria</taxon>
        <taxon>Bacillati</taxon>
        <taxon>Actinomycetota</taxon>
        <taxon>Actinomycetes</taxon>
        <taxon>Micrococcales</taxon>
        <taxon>Brevibacteriaceae</taxon>
        <taxon>Sediminivirga</taxon>
    </lineage>
</organism>
<protein>
    <submittedName>
        <fullName evidence="2">Uncharacterized protein</fullName>
    </submittedName>
</protein>